<gene>
    <name evidence="1" type="ORF">NTJ_14437</name>
</gene>
<evidence type="ECO:0000313" key="1">
    <source>
        <dbReference type="EMBL" id="BET01621.1"/>
    </source>
</evidence>
<dbReference type="Proteomes" id="UP001307889">
    <property type="component" value="Chromosome 13"/>
</dbReference>
<proteinExistence type="predicted"/>
<reference evidence="1 2" key="1">
    <citation type="submission" date="2023-09" db="EMBL/GenBank/DDBJ databases">
        <title>Nesidiocoris tenuis whole genome shotgun sequence.</title>
        <authorList>
            <person name="Shibata T."/>
            <person name="Shimoda M."/>
            <person name="Kobayashi T."/>
            <person name="Uehara T."/>
        </authorList>
    </citation>
    <scope>NUCLEOTIDE SEQUENCE [LARGE SCALE GENOMIC DNA]</scope>
    <source>
        <strain evidence="1 2">Japan</strain>
    </source>
</reference>
<evidence type="ECO:0000313" key="2">
    <source>
        <dbReference type="Proteomes" id="UP001307889"/>
    </source>
</evidence>
<keyword evidence="2" id="KW-1185">Reference proteome</keyword>
<dbReference type="EMBL" id="AP028921">
    <property type="protein sequence ID" value="BET01621.1"/>
    <property type="molecule type" value="Genomic_DNA"/>
</dbReference>
<sequence>MKNEEMFGNCRWFKERRSPKSGTSLAIAFSKGLTSPSSVNVLLPTTDPPRKIIAASPPPIHFRILRFPNKKDEKCQKRKTTEGLENVPPQMKMLWKVHENRTVMAENYDLVARVDGRALCRSISATIWIVTQCCHFADFRCGEKVADNTQYLLFENPSAVLPPAKA</sequence>
<name>A0ABN7BB56_9HEMI</name>
<organism evidence="1 2">
    <name type="scientific">Nesidiocoris tenuis</name>
    <dbReference type="NCBI Taxonomy" id="355587"/>
    <lineage>
        <taxon>Eukaryota</taxon>
        <taxon>Metazoa</taxon>
        <taxon>Ecdysozoa</taxon>
        <taxon>Arthropoda</taxon>
        <taxon>Hexapoda</taxon>
        <taxon>Insecta</taxon>
        <taxon>Pterygota</taxon>
        <taxon>Neoptera</taxon>
        <taxon>Paraneoptera</taxon>
        <taxon>Hemiptera</taxon>
        <taxon>Heteroptera</taxon>
        <taxon>Panheteroptera</taxon>
        <taxon>Cimicomorpha</taxon>
        <taxon>Miridae</taxon>
        <taxon>Dicyphina</taxon>
        <taxon>Nesidiocoris</taxon>
    </lineage>
</organism>
<protein>
    <submittedName>
        <fullName evidence="1">Uncharacterized protein</fullName>
    </submittedName>
</protein>
<accession>A0ABN7BB56</accession>